<proteinExistence type="predicted"/>
<dbReference type="Gene3D" id="2.40.50.90">
    <property type="match status" value="5"/>
</dbReference>
<dbReference type="Pfam" id="PF00567">
    <property type="entry name" value="TUDOR"/>
    <property type="match status" value="5"/>
</dbReference>
<reference evidence="2" key="3">
    <citation type="submission" date="2025-09" db="UniProtKB">
        <authorList>
            <consortium name="Ensembl"/>
        </authorList>
    </citation>
    <scope>IDENTIFICATION</scope>
</reference>
<dbReference type="PANTHER" id="PTHR16442">
    <property type="entry name" value="RING FINGER PROTEIN 17"/>
    <property type="match status" value="1"/>
</dbReference>
<protein>
    <submittedName>
        <fullName evidence="2">Ring finger protein 17</fullName>
    </submittedName>
</protein>
<dbReference type="FunCoup" id="H3DE13">
    <property type="interactions" value="144"/>
</dbReference>
<accession>H3DE13</accession>
<dbReference type="STRING" id="99883.ENSTNIP00000018756"/>
<dbReference type="Proteomes" id="UP000007303">
    <property type="component" value="Unassembled WGS sequence"/>
</dbReference>
<feature type="domain" description="Tudor" evidence="1">
    <location>
        <begin position="1002"/>
        <end position="1062"/>
    </location>
</feature>
<dbReference type="SMART" id="SM00333">
    <property type="entry name" value="TUDOR"/>
    <property type="match status" value="4"/>
</dbReference>
<dbReference type="OMA" id="HCAVKVP"/>
<name>H3DE13_TETNG</name>
<reference evidence="3" key="1">
    <citation type="journal article" date="2004" name="Nature">
        <title>Genome duplication in the teleost fish Tetraodon nigroviridis reveals the early vertebrate proto-karyotype.</title>
        <authorList>
            <person name="Jaillon O."/>
            <person name="Aury J.-M."/>
            <person name="Brunet F."/>
            <person name="Petit J.-L."/>
            <person name="Stange-Thomann N."/>
            <person name="Mauceli E."/>
            <person name="Bouneau L."/>
            <person name="Fischer C."/>
            <person name="Ozouf-Costaz C."/>
            <person name="Bernot A."/>
            <person name="Nicaud S."/>
            <person name="Jaffe D."/>
            <person name="Fisher S."/>
            <person name="Lutfalla G."/>
            <person name="Dossat C."/>
            <person name="Segurens B."/>
            <person name="Dasilva C."/>
            <person name="Salanoubat M."/>
            <person name="Levy M."/>
            <person name="Boudet N."/>
            <person name="Castellano S."/>
            <person name="Anthouard V."/>
            <person name="Jubin C."/>
            <person name="Castelli V."/>
            <person name="Katinka M."/>
            <person name="Vacherie B."/>
            <person name="Biemont C."/>
            <person name="Skalli Z."/>
            <person name="Cattolico L."/>
            <person name="Poulain J."/>
            <person name="De Berardinis V."/>
            <person name="Cruaud C."/>
            <person name="Duprat S."/>
            <person name="Brottier P."/>
            <person name="Coutanceau J.-P."/>
            <person name="Gouzy J."/>
            <person name="Parra G."/>
            <person name="Lardier G."/>
            <person name="Chapple C."/>
            <person name="McKernan K.J."/>
            <person name="McEwan P."/>
            <person name="Bosak S."/>
            <person name="Kellis M."/>
            <person name="Volff J.-N."/>
            <person name="Guigo R."/>
            <person name="Zody M.C."/>
            <person name="Mesirov J."/>
            <person name="Lindblad-Toh K."/>
            <person name="Birren B."/>
            <person name="Nusbaum C."/>
            <person name="Kahn D."/>
            <person name="Robinson-Rechavi M."/>
            <person name="Laudet V."/>
            <person name="Schachter V."/>
            <person name="Quetier F."/>
            <person name="Saurin W."/>
            <person name="Scarpelli C."/>
            <person name="Wincker P."/>
            <person name="Lander E.S."/>
            <person name="Weissenbach J."/>
            <person name="Roest Crollius H."/>
        </authorList>
    </citation>
    <scope>NUCLEOTIDE SEQUENCE [LARGE SCALE GENOMIC DNA]</scope>
</reference>
<evidence type="ECO:0000313" key="2">
    <source>
        <dbReference type="Ensembl" id="ENSTNIP00000018756.1"/>
    </source>
</evidence>
<dbReference type="GeneTree" id="ENSGT00940000157559"/>
<dbReference type="Gene3D" id="2.30.30.140">
    <property type="match status" value="4"/>
</dbReference>
<feature type="domain" description="Tudor" evidence="1">
    <location>
        <begin position="299"/>
        <end position="357"/>
    </location>
</feature>
<organism evidence="2 3">
    <name type="scientific">Tetraodon nigroviridis</name>
    <name type="common">Spotted green pufferfish</name>
    <name type="synonym">Chelonodon nigroviridis</name>
    <dbReference type="NCBI Taxonomy" id="99883"/>
    <lineage>
        <taxon>Eukaryota</taxon>
        <taxon>Metazoa</taxon>
        <taxon>Chordata</taxon>
        <taxon>Craniata</taxon>
        <taxon>Vertebrata</taxon>
        <taxon>Euteleostomi</taxon>
        <taxon>Actinopterygii</taxon>
        <taxon>Neopterygii</taxon>
        <taxon>Teleostei</taxon>
        <taxon>Neoteleostei</taxon>
        <taxon>Acanthomorphata</taxon>
        <taxon>Eupercaria</taxon>
        <taxon>Tetraodontiformes</taxon>
        <taxon>Tetradontoidea</taxon>
        <taxon>Tetraodontidae</taxon>
        <taxon>Tetraodon</taxon>
    </lineage>
</organism>
<dbReference type="AlphaFoldDB" id="H3DE13"/>
<dbReference type="PROSITE" id="PS50304">
    <property type="entry name" value="TUDOR"/>
    <property type="match status" value="3"/>
</dbReference>
<feature type="domain" description="Tudor" evidence="1">
    <location>
        <begin position="516"/>
        <end position="574"/>
    </location>
</feature>
<dbReference type="InterPro" id="IPR035437">
    <property type="entry name" value="SNase_OB-fold_sf"/>
</dbReference>
<evidence type="ECO:0000313" key="3">
    <source>
        <dbReference type="Proteomes" id="UP000007303"/>
    </source>
</evidence>
<sequence>VVVTNIVRPNHFYVQYVAEAREILSLSKKISCFCSKESSFFTSKDIVETGSMIFVQWKKGLWCRANVIKVFQKGFTGAVNCCPADQLASVQAFCVDYGLTETVTIETETQAALGTEVTAESFVDAVNKRMRKGEQAEKVQLHSIAPLAIRCALKNLVPYSLTKGWTEEAQVEFQKVVGSSALNMRILGQNRDSLLVDLMKIPVDQSCNTPLSVRHYLVFINVARFYAPVVLEKEPLTYPLPVYPKTEVEINAVVSHINNPADFYIQVVENMELALLSVQLQECYNAAAVTGADDLVVYCPVIGQAYVACADDQLWHRVQVIGHPGDGQVEIFYVDLGNKKIAPVTDLRRIKDEFFTLPIMAIRCCLEEIVPRDGKTWDKSCTERFISLAHQKVVTVVAVHSEADGEPLPIIMFESDLNGPQANMAQLLVKEGLACLKQGSAACDVDSMNPKVTIEDKEELLTSEATLKLPAQLKELHVRVSHVDSPSSFYVQLTQDHAQVCELKECAHVETPDGFAWRADMYCAAEVNGVWERGRICSDPTPSNIAEVMRCDYGNIVKLHISKLRPLPPSLIGSFALQCALTDIRPAGGQSRWTATACDLISHYLTGASAVITIKVSTEEVKDLSPVPVTLSCSNEMGQFVSMADFLVSKGLALRERKPRQVEDARMFGPASIRVPLPSQISVPSTRAHPKLVPRSIKSEKPYCNFQVKTKSYPPPEMPHLGQIQARVTAVGDDGLIYLLLYLSERQFEQLTETVRQSIKTLPRPNSYECKSVQGCAVMGSDMLWYRGEVVEVLGEYVKVQYVDQGLVENIPAIHICPVLLCEDVPQLCVPCKLHRNNPFGGQWQWDAVALLREMLLNRTVDVDIKELPSDRRAALSVEVFIDGINLNAILSLHNHASVHHSVLVPKALSVTSRTSMDKWKLDTEVLSLEDPVEPILGPFLDLDIPQKGAQFQARVRHLRTPNKLFLMPLDGTADLEVDGETLDDALRRVNAAIDKLPQIACFPQDYPCLAEYSDGFYYRAKIVKFASLEPVRILVHHVDFGSDGMLPTSKIRQIPAELLKFPVRVLRVNVAGIKPLSVNRQEDVLPYCPEWSLKATMEMFDLLQTNIIASVVACEPELTVLLYNLHGELVHLPLIRKGLAELAE</sequence>
<reference evidence="2" key="2">
    <citation type="submission" date="2025-08" db="UniProtKB">
        <authorList>
            <consortium name="Ensembl"/>
        </authorList>
    </citation>
    <scope>IDENTIFICATION</scope>
</reference>
<dbReference type="Ensembl" id="ENSTNIT00000018984.1">
    <property type="protein sequence ID" value="ENSTNIP00000018756.1"/>
    <property type="gene ID" value="ENSTNIG00000015681.1"/>
</dbReference>
<dbReference type="InterPro" id="IPR002999">
    <property type="entry name" value="Tudor"/>
</dbReference>
<dbReference type="InParanoid" id="H3DE13"/>
<dbReference type="HOGENOM" id="CLU_003202_0_0_1"/>
<keyword evidence="3" id="KW-1185">Reference proteome</keyword>
<dbReference type="PANTHER" id="PTHR16442:SF1">
    <property type="entry name" value="RING FINGER PROTEIN 17"/>
    <property type="match status" value="1"/>
</dbReference>
<dbReference type="SUPFAM" id="SSF63748">
    <property type="entry name" value="Tudor/PWWP/MBT"/>
    <property type="match status" value="5"/>
</dbReference>
<evidence type="ECO:0000259" key="1">
    <source>
        <dbReference type="PROSITE" id="PS50304"/>
    </source>
</evidence>